<dbReference type="InterPro" id="IPR005940">
    <property type="entry name" value="Anthranilate_Pribosyl_Tfrase"/>
</dbReference>
<dbReference type="EMBL" id="LAZR01029942">
    <property type="protein sequence ID" value="KKL58097.1"/>
    <property type="molecule type" value="Genomic_DNA"/>
</dbReference>
<evidence type="ECO:0000259" key="4">
    <source>
        <dbReference type="Pfam" id="PF02885"/>
    </source>
</evidence>
<dbReference type="PANTHER" id="PTHR43285">
    <property type="entry name" value="ANTHRANILATE PHOSPHORIBOSYLTRANSFERASE"/>
    <property type="match status" value="1"/>
</dbReference>
<dbReference type="PANTHER" id="PTHR43285:SF3">
    <property type="entry name" value="SLL1634 PROTEIN"/>
    <property type="match status" value="1"/>
</dbReference>
<dbReference type="InterPro" id="IPR036320">
    <property type="entry name" value="Glycosyl_Trfase_fam3_N_dom_sf"/>
</dbReference>
<evidence type="ECO:0000259" key="3">
    <source>
        <dbReference type="Pfam" id="PF00591"/>
    </source>
</evidence>
<sequence length="219" mass="23962">MSGYGKDRPADDTPYERMRFYIREVGQGPKACRDLTREEARDAMEMVLRREATPAQIGGFLLVERFKGESAEELLGFADAIRAHAHQIAPGVDGLLDIGSPYDGRKRSLVVSPAASIVACAAGVPVVMHGEREMGPKHGIPVGDVLGALGLDVDARPEEVQRSIEEDGFGYMRSARFVPNLYALKEVREEIALRSNIHTIEKLYNLAGASYSLIGLTHL</sequence>
<dbReference type="InterPro" id="IPR017459">
    <property type="entry name" value="Glycosyl_Trfase_fam3_N_dom"/>
</dbReference>
<evidence type="ECO:0008006" key="6">
    <source>
        <dbReference type="Google" id="ProtNLM"/>
    </source>
</evidence>
<protein>
    <recommendedName>
        <fullName evidence="6">Glycosyl transferase family 3 N-terminal domain-containing protein</fullName>
    </recommendedName>
</protein>
<dbReference type="SUPFAM" id="SSF52418">
    <property type="entry name" value="Nucleoside phosphorylase/phosphoribosyltransferase catalytic domain"/>
    <property type="match status" value="1"/>
</dbReference>
<keyword evidence="2" id="KW-0808">Transferase</keyword>
<dbReference type="Pfam" id="PF00591">
    <property type="entry name" value="Glycos_transf_3"/>
    <property type="match status" value="1"/>
</dbReference>
<feature type="domain" description="Glycosyl transferase family 3 N-terminal" evidence="4">
    <location>
        <begin position="21"/>
        <end position="85"/>
    </location>
</feature>
<accession>A0A0F9G427</accession>
<name>A0A0F9G427_9ZZZZ</name>
<proteinExistence type="predicted"/>
<dbReference type="Gene3D" id="3.40.1030.10">
    <property type="entry name" value="Nucleoside phosphorylase/phosphoribosyltransferase catalytic domain"/>
    <property type="match status" value="1"/>
</dbReference>
<evidence type="ECO:0000256" key="1">
    <source>
        <dbReference type="ARBA" id="ARBA00022676"/>
    </source>
</evidence>
<gene>
    <name evidence="5" type="ORF">LCGC14_2228800</name>
</gene>
<dbReference type="SUPFAM" id="SSF47648">
    <property type="entry name" value="Nucleoside phosphorylase/phosphoribosyltransferase N-terminal domain"/>
    <property type="match status" value="1"/>
</dbReference>
<dbReference type="InterPro" id="IPR000312">
    <property type="entry name" value="Glycosyl_Trfase_fam3"/>
</dbReference>
<dbReference type="GO" id="GO:0004048">
    <property type="term" value="F:anthranilate phosphoribosyltransferase activity"/>
    <property type="evidence" value="ECO:0007669"/>
    <property type="project" value="InterPro"/>
</dbReference>
<dbReference type="GO" id="GO:0005829">
    <property type="term" value="C:cytosol"/>
    <property type="evidence" value="ECO:0007669"/>
    <property type="project" value="TreeGrafter"/>
</dbReference>
<dbReference type="AlphaFoldDB" id="A0A0F9G427"/>
<dbReference type="InterPro" id="IPR035902">
    <property type="entry name" value="Nuc_phospho_transferase"/>
</dbReference>
<reference evidence="5" key="1">
    <citation type="journal article" date="2015" name="Nature">
        <title>Complex archaea that bridge the gap between prokaryotes and eukaryotes.</title>
        <authorList>
            <person name="Spang A."/>
            <person name="Saw J.H."/>
            <person name="Jorgensen S.L."/>
            <person name="Zaremba-Niedzwiedzka K."/>
            <person name="Martijn J."/>
            <person name="Lind A.E."/>
            <person name="van Eijk R."/>
            <person name="Schleper C."/>
            <person name="Guy L."/>
            <person name="Ettema T.J."/>
        </authorList>
    </citation>
    <scope>NUCLEOTIDE SEQUENCE</scope>
</reference>
<feature type="domain" description="Glycosyl transferase family 3" evidence="3">
    <location>
        <begin position="108"/>
        <end position="216"/>
    </location>
</feature>
<organism evidence="5">
    <name type="scientific">marine sediment metagenome</name>
    <dbReference type="NCBI Taxonomy" id="412755"/>
    <lineage>
        <taxon>unclassified sequences</taxon>
        <taxon>metagenomes</taxon>
        <taxon>ecological metagenomes</taxon>
    </lineage>
</organism>
<comment type="caution">
    <text evidence="5">The sequence shown here is derived from an EMBL/GenBank/DDBJ whole genome shotgun (WGS) entry which is preliminary data.</text>
</comment>
<feature type="non-terminal residue" evidence="5">
    <location>
        <position position="219"/>
    </location>
</feature>
<evidence type="ECO:0000256" key="2">
    <source>
        <dbReference type="ARBA" id="ARBA00022679"/>
    </source>
</evidence>
<keyword evidence="1" id="KW-0328">Glycosyltransferase</keyword>
<evidence type="ECO:0000313" key="5">
    <source>
        <dbReference type="EMBL" id="KKL58097.1"/>
    </source>
</evidence>
<dbReference type="Gene3D" id="1.20.970.10">
    <property type="entry name" value="Transferase, Pyrimidine Nucleoside Phosphorylase, Chain C"/>
    <property type="match status" value="1"/>
</dbReference>
<dbReference type="Pfam" id="PF02885">
    <property type="entry name" value="Glycos_trans_3N"/>
    <property type="match status" value="1"/>
</dbReference>
<dbReference type="GO" id="GO:0000162">
    <property type="term" value="P:L-tryptophan biosynthetic process"/>
    <property type="evidence" value="ECO:0007669"/>
    <property type="project" value="InterPro"/>
</dbReference>